<gene>
    <name evidence="1" type="ORF">LY11_03168</name>
</gene>
<comment type="caution">
    <text evidence="1">The sequence shown here is derived from an EMBL/GenBank/DDBJ whole genome shotgun (WGS) entry which is preliminary data.</text>
</comment>
<evidence type="ECO:0000313" key="1">
    <source>
        <dbReference type="EMBL" id="RAJ28894.1"/>
    </source>
</evidence>
<protein>
    <submittedName>
        <fullName evidence="1">Uncharacterized protein</fullName>
    </submittedName>
</protein>
<dbReference type="AlphaFoldDB" id="A0A327SMA6"/>
<dbReference type="EMBL" id="QLLR01000016">
    <property type="protein sequence ID" value="RAJ28894.1"/>
    <property type="molecule type" value="Genomic_DNA"/>
</dbReference>
<evidence type="ECO:0000313" key="2">
    <source>
        <dbReference type="Proteomes" id="UP000249754"/>
    </source>
</evidence>
<dbReference type="Proteomes" id="UP000249754">
    <property type="component" value="Unassembled WGS sequence"/>
</dbReference>
<proteinExistence type="predicted"/>
<sequence>MRGKWEIRHYKDTVHIESERYSELFKAMKKAHHYSRWIQTIKFLKSRGWTISENLSYKEHYNCLSKYHKIGCKGNVRCLMEITGRGIEIKFGDVANLWTGHAQSFWDDQRDDRHTNLSYLQYKAVDLEKLKIINFFKSLGCKLKINDRELTPVESILKTLGINAHFHGVINCLEDIKTDMEIRPERFYSYNNKDRNGKRVKCGEIKYFYPYPHCRLCCGEVWHSANSSWYVLHGNTMSYVQSSDLFDYDPKLKRRQKKQVSLTHVMNQHVEGGDFLKAHKIQALIKRNSIGN</sequence>
<accession>A0A327SMA6</accession>
<reference evidence="1 2" key="1">
    <citation type="submission" date="2018-06" db="EMBL/GenBank/DDBJ databases">
        <title>Genomic Encyclopedia of Archaeal and Bacterial Type Strains, Phase II (KMG-II): from individual species to whole genera.</title>
        <authorList>
            <person name="Goeker M."/>
        </authorList>
    </citation>
    <scope>NUCLEOTIDE SEQUENCE [LARGE SCALE GENOMIC DNA]</scope>
    <source>
        <strain evidence="1 2">DSM 14825</strain>
    </source>
</reference>
<organism evidence="1 2">
    <name type="scientific">Pedobacter cryoconitis</name>
    <dbReference type="NCBI Taxonomy" id="188932"/>
    <lineage>
        <taxon>Bacteria</taxon>
        <taxon>Pseudomonadati</taxon>
        <taxon>Bacteroidota</taxon>
        <taxon>Sphingobacteriia</taxon>
        <taxon>Sphingobacteriales</taxon>
        <taxon>Sphingobacteriaceae</taxon>
        <taxon>Pedobacter</taxon>
    </lineage>
</organism>
<name>A0A327SMA6_9SPHI</name>